<evidence type="ECO:0000313" key="2">
    <source>
        <dbReference type="EMBL" id="CAI2188311.1"/>
    </source>
</evidence>
<dbReference type="PANTHER" id="PTHR44329">
    <property type="entry name" value="SERINE/THREONINE-PROTEIN KINASE TNNI3K-RELATED"/>
    <property type="match status" value="1"/>
</dbReference>
<dbReference type="OrthoDB" id="5809314at2759"/>
<proteinExistence type="predicted"/>
<dbReference type="Gene3D" id="1.10.510.10">
    <property type="entry name" value="Transferase(Phosphotransferase) domain 1"/>
    <property type="match status" value="1"/>
</dbReference>
<reference evidence="2" key="1">
    <citation type="submission" date="2022-08" db="EMBL/GenBank/DDBJ databases">
        <authorList>
            <person name="Kallberg Y."/>
            <person name="Tangrot J."/>
            <person name="Rosling A."/>
        </authorList>
    </citation>
    <scope>NUCLEOTIDE SEQUENCE</scope>
    <source>
        <strain evidence="2">Wild A</strain>
    </source>
</reference>
<dbReference type="Proteomes" id="UP001153678">
    <property type="component" value="Unassembled WGS sequence"/>
</dbReference>
<protein>
    <submittedName>
        <fullName evidence="2">5411_t:CDS:1</fullName>
    </submittedName>
</protein>
<evidence type="ECO:0000313" key="3">
    <source>
        <dbReference type="Proteomes" id="UP001153678"/>
    </source>
</evidence>
<name>A0A9W4T0S4_9GLOM</name>
<dbReference type="PROSITE" id="PS50011">
    <property type="entry name" value="PROTEIN_KINASE_DOM"/>
    <property type="match status" value="1"/>
</dbReference>
<sequence>MSVTGDLGLSKSSTAISDADDDEIYGIILYVTPKVFQGQNYTKASDVYGFGMIMWKFMTGRRPFWNRVHDVNLIIDICDGLRPLIVKNAPEGYIELMQDCWHSNPKRKPTAADIQSIFQSIKGSEYTKANNGKLISNDSLSIDVSKECFE</sequence>
<comment type="caution">
    <text evidence="2">The sequence shown here is derived from an EMBL/GenBank/DDBJ whole genome shotgun (WGS) entry which is preliminary data.</text>
</comment>
<dbReference type="InterPro" id="IPR051681">
    <property type="entry name" value="Ser/Thr_Kinases-Pseudokinases"/>
</dbReference>
<organism evidence="2 3">
    <name type="scientific">Funneliformis geosporum</name>
    <dbReference type="NCBI Taxonomy" id="1117311"/>
    <lineage>
        <taxon>Eukaryota</taxon>
        <taxon>Fungi</taxon>
        <taxon>Fungi incertae sedis</taxon>
        <taxon>Mucoromycota</taxon>
        <taxon>Glomeromycotina</taxon>
        <taxon>Glomeromycetes</taxon>
        <taxon>Glomerales</taxon>
        <taxon>Glomeraceae</taxon>
        <taxon>Funneliformis</taxon>
    </lineage>
</organism>
<keyword evidence="3" id="KW-1185">Reference proteome</keyword>
<feature type="domain" description="Protein kinase" evidence="1">
    <location>
        <begin position="1"/>
        <end position="118"/>
    </location>
</feature>
<dbReference type="SUPFAM" id="SSF56112">
    <property type="entry name" value="Protein kinase-like (PK-like)"/>
    <property type="match status" value="1"/>
</dbReference>
<dbReference type="GO" id="GO:0005524">
    <property type="term" value="F:ATP binding"/>
    <property type="evidence" value="ECO:0007669"/>
    <property type="project" value="InterPro"/>
</dbReference>
<dbReference type="Pfam" id="PF07714">
    <property type="entry name" value="PK_Tyr_Ser-Thr"/>
    <property type="match status" value="1"/>
</dbReference>
<dbReference type="GO" id="GO:0004674">
    <property type="term" value="F:protein serine/threonine kinase activity"/>
    <property type="evidence" value="ECO:0007669"/>
    <property type="project" value="TreeGrafter"/>
</dbReference>
<evidence type="ECO:0000259" key="1">
    <source>
        <dbReference type="PROSITE" id="PS50011"/>
    </source>
</evidence>
<dbReference type="InterPro" id="IPR011009">
    <property type="entry name" value="Kinase-like_dom_sf"/>
</dbReference>
<gene>
    <name evidence="2" type="ORF">FWILDA_LOCUS13514</name>
</gene>
<dbReference type="AlphaFoldDB" id="A0A9W4T0S4"/>
<dbReference type="EMBL" id="CAMKVN010005131">
    <property type="protein sequence ID" value="CAI2188311.1"/>
    <property type="molecule type" value="Genomic_DNA"/>
</dbReference>
<dbReference type="InterPro" id="IPR001245">
    <property type="entry name" value="Ser-Thr/Tyr_kinase_cat_dom"/>
</dbReference>
<dbReference type="InterPro" id="IPR000719">
    <property type="entry name" value="Prot_kinase_dom"/>
</dbReference>
<accession>A0A9W4T0S4</accession>